<name>A0A7S7NYK4_PALFE</name>
<dbReference type="PANTHER" id="PTHR42912">
    <property type="entry name" value="METHYLTRANSFERASE"/>
    <property type="match status" value="1"/>
</dbReference>
<dbReference type="SUPFAM" id="SSF53335">
    <property type="entry name" value="S-adenosyl-L-methionine-dependent methyltransferases"/>
    <property type="match status" value="1"/>
</dbReference>
<dbReference type="KEGG" id="pfer:IRI77_28830"/>
<evidence type="ECO:0000313" key="2">
    <source>
        <dbReference type="EMBL" id="QOY92176.1"/>
    </source>
</evidence>
<dbReference type="Gene3D" id="3.40.50.150">
    <property type="entry name" value="Vaccinia Virus protein VP39"/>
    <property type="match status" value="1"/>
</dbReference>
<feature type="domain" description="Methyltransferase" evidence="1">
    <location>
        <begin position="66"/>
        <end position="162"/>
    </location>
</feature>
<dbReference type="Proteomes" id="UP000593892">
    <property type="component" value="Chromosome"/>
</dbReference>
<dbReference type="CDD" id="cd02440">
    <property type="entry name" value="AdoMet_MTases"/>
    <property type="match status" value="1"/>
</dbReference>
<keyword evidence="2" id="KW-0808">Transferase</keyword>
<dbReference type="GO" id="GO:0008168">
    <property type="term" value="F:methyltransferase activity"/>
    <property type="evidence" value="ECO:0007669"/>
    <property type="project" value="UniProtKB-KW"/>
</dbReference>
<evidence type="ECO:0000259" key="1">
    <source>
        <dbReference type="Pfam" id="PF13649"/>
    </source>
</evidence>
<proteinExistence type="predicted"/>
<dbReference type="EMBL" id="CP063849">
    <property type="protein sequence ID" value="QOY92176.1"/>
    <property type="molecule type" value="Genomic_DNA"/>
</dbReference>
<dbReference type="InterPro" id="IPR041698">
    <property type="entry name" value="Methyltransf_25"/>
</dbReference>
<protein>
    <submittedName>
        <fullName evidence="2">Methyltransferase domain-containing protein</fullName>
    </submittedName>
</protein>
<dbReference type="GO" id="GO:0032259">
    <property type="term" value="P:methylation"/>
    <property type="evidence" value="ECO:0007669"/>
    <property type="project" value="UniProtKB-KW"/>
</dbReference>
<reference evidence="2 3" key="1">
    <citation type="submission" date="2020-10" db="EMBL/GenBank/DDBJ databases">
        <title>Complete genome sequence of Paludibaculum fermentans P105T, a facultatively anaerobic acidobacterium capable of dissimilatory Fe(III) reduction.</title>
        <authorList>
            <person name="Dedysh S.N."/>
            <person name="Beletsky A.V."/>
            <person name="Kulichevskaya I.S."/>
            <person name="Mardanov A.V."/>
            <person name="Ravin N.V."/>
        </authorList>
    </citation>
    <scope>NUCLEOTIDE SEQUENCE [LARGE SCALE GENOMIC DNA]</scope>
    <source>
        <strain evidence="2 3">P105</strain>
    </source>
</reference>
<gene>
    <name evidence="2" type="ORF">IRI77_28830</name>
</gene>
<dbReference type="Pfam" id="PF13649">
    <property type="entry name" value="Methyltransf_25"/>
    <property type="match status" value="1"/>
</dbReference>
<organism evidence="2 3">
    <name type="scientific">Paludibaculum fermentans</name>
    <dbReference type="NCBI Taxonomy" id="1473598"/>
    <lineage>
        <taxon>Bacteria</taxon>
        <taxon>Pseudomonadati</taxon>
        <taxon>Acidobacteriota</taxon>
        <taxon>Terriglobia</taxon>
        <taxon>Bryobacterales</taxon>
        <taxon>Bryobacteraceae</taxon>
        <taxon>Paludibaculum</taxon>
    </lineage>
</organism>
<accession>A0A7S7NYK4</accession>
<dbReference type="InterPro" id="IPR029063">
    <property type="entry name" value="SAM-dependent_MTases_sf"/>
</dbReference>
<dbReference type="InterPro" id="IPR050508">
    <property type="entry name" value="Methyltransf_Superfamily"/>
</dbReference>
<keyword evidence="3" id="KW-1185">Reference proteome</keyword>
<dbReference type="PANTHER" id="PTHR42912:SF93">
    <property type="entry name" value="N6-ADENOSINE-METHYLTRANSFERASE TMT1A"/>
    <property type="match status" value="1"/>
</dbReference>
<sequence length="217" mass="23955">MVAFALLLSMADVASGQQERHPITGRAYAGVMGMGGAPWLDRDDREREENPQLAVKLLGIQAGDIVADVGAGSGYYTELLANRVGPAGKVYASDLQPGMLQLIRERIEKKGLKNIQVVQASEASPNLPNAALDLILMVDVYHEFSKPQEMLRAMRGSLKPGGRLVLLEYRKEDAAVPIREEHKMSVAGVRAEVEPEGFRFEKVLPDLPWQHILIFRK</sequence>
<keyword evidence="2" id="KW-0489">Methyltransferase</keyword>
<dbReference type="AlphaFoldDB" id="A0A7S7NYK4"/>
<evidence type="ECO:0000313" key="3">
    <source>
        <dbReference type="Proteomes" id="UP000593892"/>
    </source>
</evidence>